<dbReference type="GO" id="GO:0016887">
    <property type="term" value="F:ATP hydrolysis activity"/>
    <property type="evidence" value="ECO:0007669"/>
    <property type="project" value="TreeGrafter"/>
</dbReference>
<name>A0A485AVV1_RAOPL</name>
<gene>
    <name evidence="1" type="primary">engD_3</name>
    <name evidence="1" type="ORF">NCTC12998_02255</name>
</gene>
<proteinExistence type="predicted"/>
<dbReference type="PANTHER" id="PTHR23305">
    <property type="entry name" value="OBG GTPASE FAMILY"/>
    <property type="match status" value="1"/>
</dbReference>
<dbReference type="PRINTS" id="PR00326">
    <property type="entry name" value="GTP1OBG"/>
</dbReference>
<dbReference type="AlphaFoldDB" id="A0A485AVV1"/>
<dbReference type="PANTHER" id="PTHR23305:SF18">
    <property type="entry name" value="OBG-TYPE G DOMAIN-CONTAINING PROTEIN"/>
    <property type="match status" value="1"/>
</dbReference>
<dbReference type="SUPFAM" id="SSF52540">
    <property type="entry name" value="P-loop containing nucleoside triphosphate hydrolases"/>
    <property type="match status" value="1"/>
</dbReference>
<evidence type="ECO:0000313" key="2">
    <source>
        <dbReference type="Proteomes" id="UP000345637"/>
    </source>
</evidence>
<dbReference type="Proteomes" id="UP000345637">
    <property type="component" value="Unassembled WGS sequence"/>
</dbReference>
<sequence length="116" mass="12562">MGFNAVSSVCPTSANHPVQCAHQSGYLKRPTSPSVPLSLNTGVVPMPDPRLDKLAEIVKPQRILPTTMEFVDIAGLVKGASKGEGLGNQFLTNIRETEAIGHVCALLRERQHHPRE</sequence>
<dbReference type="GO" id="GO:0005525">
    <property type="term" value="F:GTP binding"/>
    <property type="evidence" value="ECO:0007669"/>
    <property type="project" value="InterPro"/>
</dbReference>
<reference evidence="1 2" key="1">
    <citation type="submission" date="2019-03" db="EMBL/GenBank/DDBJ databases">
        <authorList>
            <consortium name="Pathogen Informatics"/>
        </authorList>
    </citation>
    <scope>NUCLEOTIDE SEQUENCE [LARGE SCALE GENOMIC DNA]</scope>
    <source>
        <strain evidence="1 2">NCTC12998</strain>
    </source>
</reference>
<accession>A0A485AVV1</accession>
<organism evidence="1 2">
    <name type="scientific">Raoultella planticola</name>
    <name type="common">Klebsiella planticola</name>
    <dbReference type="NCBI Taxonomy" id="575"/>
    <lineage>
        <taxon>Bacteria</taxon>
        <taxon>Pseudomonadati</taxon>
        <taxon>Pseudomonadota</taxon>
        <taxon>Gammaproteobacteria</taxon>
        <taxon>Enterobacterales</taxon>
        <taxon>Enterobacteriaceae</taxon>
        <taxon>Klebsiella/Raoultella group</taxon>
        <taxon>Raoultella</taxon>
    </lineage>
</organism>
<protein>
    <submittedName>
        <fullName evidence="1">GTP-dependent nucleic acid-binding protein engD</fullName>
    </submittedName>
</protein>
<evidence type="ECO:0000313" key="1">
    <source>
        <dbReference type="EMBL" id="VFS63368.1"/>
    </source>
</evidence>
<dbReference type="EMBL" id="CAADJE010000021">
    <property type="protein sequence ID" value="VFS63368.1"/>
    <property type="molecule type" value="Genomic_DNA"/>
</dbReference>
<dbReference type="InterPro" id="IPR027417">
    <property type="entry name" value="P-loop_NTPase"/>
</dbReference>
<dbReference type="GO" id="GO:0005737">
    <property type="term" value="C:cytoplasm"/>
    <property type="evidence" value="ECO:0007669"/>
    <property type="project" value="TreeGrafter"/>
</dbReference>
<dbReference type="Gene3D" id="3.40.50.300">
    <property type="entry name" value="P-loop containing nucleotide triphosphate hydrolases"/>
    <property type="match status" value="1"/>
</dbReference>
<dbReference type="InterPro" id="IPR006073">
    <property type="entry name" value="GTP-bd"/>
</dbReference>